<proteinExistence type="predicted"/>
<dbReference type="SUPFAM" id="SSF51182">
    <property type="entry name" value="RmlC-like cupins"/>
    <property type="match status" value="1"/>
</dbReference>
<evidence type="ECO:0000313" key="2">
    <source>
        <dbReference type="EMBL" id="SEO44209.1"/>
    </source>
</evidence>
<feature type="domain" description="DUF985" evidence="1">
    <location>
        <begin position="18"/>
        <end position="148"/>
    </location>
</feature>
<dbReference type="CDD" id="cd06121">
    <property type="entry name" value="cupin_YML079wp"/>
    <property type="match status" value="1"/>
</dbReference>
<dbReference type="Pfam" id="PF06172">
    <property type="entry name" value="Cupin_5"/>
    <property type="match status" value="1"/>
</dbReference>
<dbReference type="STRING" id="406100.SAMN04488052_10196"/>
<dbReference type="InterPro" id="IPR039935">
    <property type="entry name" value="YML079W-like"/>
</dbReference>
<dbReference type="RefSeq" id="WP_091638989.1">
    <property type="nucleotide sequence ID" value="NZ_FOEG01000001.1"/>
</dbReference>
<dbReference type="InterPro" id="IPR009327">
    <property type="entry name" value="Cupin_DUF985"/>
</dbReference>
<dbReference type="PANTHER" id="PTHR33387:SF3">
    <property type="entry name" value="DUF985 DOMAIN-CONTAINING PROTEIN"/>
    <property type="match status" value="1"/>
</dbReference>
<dbReference type="AlphaFoldDB" id="A0A1H8PQ94"/>
<keyword evidence="3" id="KW-1185">Reference proteome</keyword>
<dbReference type="InterPro" id="IPR014710">
    <property type="entry name" value="RmlC-like_jellyroll"/>
</dbReference>
<evidence type="ECO:0000259" key="1">
    <source>
        <dbReference type="Pfam" id="PF06172"/>
    </source>
</evidence>
<sequence length="170" mass="18592">MTDPHHDTPLPDDALRRIETLGLAPHPEGGWYRRIHTGTVPVHRPDGSERPGITLIHYLLPAGMHSAWHRVDGDEIWHYLDGDPLTLWHMGAQGTPARITLGPAARGSQANPVAVIPAGDWQAATPDGRWTLTACAVGPGFDFAGFTLLREREGGRAWLGRHAPDLLHLL</sequence>
<evidence type="ECO:0000313" key="3">
    <source>
        <dbReference type="Proteomes" id="UP000199657"/>
    </source>
</evidence>
<dbReference type="OrthoDB" id="9798288at2"/>
<gene>
    <name evidence="2" type="ORF">SAMN04488052_10196</name>
</gene>
<dbReference type="EMBL" id="FOEG01000001">
    <property type="protein sequence ID" value="SEO44209.1"/>
    <property type="molecule type" value="Genomic_DNA"/>
</dbReference>
<name>A0A1H8PQ94_9GAMM</name>
<dbReference type="Gene3D" id="2.60.120.10">
    <property type="entry name" value="Jelly Rolls"/>
    <property type="match status" value="1"/>
</dbReference>
<dbReference type="InterPro" id="IPR011051">
    <property type="entry name" value="RmlC_Cupin_sf"/>
</dbReference>
<accession>A0A1H8PQ94</accession>
<dbReference type="PANTHER" id="PTHR33387">
    <property type="entry name" value="RMLC-LIKE JELLY ROLL FOLD PROTEIN"/>
    <property type="match status" value="1"/>
</dbReference>
<organism evidence="2 3">
    <name type="scientific">Aquisalimonas asiatica</name>
    <dbReference type="NCBI Taxonomy" id="406100"/>
    <lineage>
        <taxon>Bacteria</taxon>
        <taxon>Pseudomonadati</taxon>
        <taxon>Pseudomonadota</taxon>
        <taxon>Gammaproteobacteria</taxon>
        <taxon>Chromatiales</taxon>
        <taxon>Ectothiorhodospiraceae</taxon>
        <taxon>Aquisalimonas</taxon>
    </lineage>
</organism>
<reference evidence="2 3" key="1">
    <citation type="submission" date="2016-10" db="EMBL/GenBank/DDBJ databases">
        <authorList>
            <person name="de Groot N.N."/>
        </authorList>
    </citation>
    <scope>NUCLEOTIDE SEQUENCE [LARGE SCALE GENOMIC DNA]</scope>
    <source>
        <strain evidence="2 3">CGMCC 1.6291</strain>
    </source>
</reference>
<protein>
    <recommendedName>
        <fullName evidence="1">DUF985 domain-containing protein</fullName>
    </recommendedName>
</protein>
<dbReference type="Proteomes" id="UP000199657">
    <property type="component" value="Unassembled WGS sequence"/>
</dbReference>